<reference evidence="2 3" key="1">
    <citation type="journal article" date="2022" name="Allergy">
        <title>Genome assembly and annotation of Periplaneta americana reveal a comprehensive cockroach allergen profile.</title>
        <authorList>
            <person name="Wang L."/>
            <person name="Xiong Q."/>
            <person name="Saelim N."/>
            <person name="Wang L."/>
            <person name="Nong W."/>
            <person name="Wan A.T."/>
            <person name="Shi M."/>
            <person name="Liu X."/>
            <person name="Cao Q."/>
            <person name="Hui J.H.L."/>
            <person name="Sookrung N."/>
            <person name="Leung T.F."/>
            <person name="Tungtrongchitr A."/>
            <person name="Tsui S.K.W."/>
        </authorList>
    </citation>
    <scope>NUCLEOTIDE SEQUENCE [LARGE SCALE GENOMIC DNA]</scope>
    <source>
        <strain evidence="2">PWHHKU_190912</strain>
    </source>
</reference>
<gene>
    <name evidence="2" type="ORF">ANN_09263</name>
</gene>
<feature type="compositionally biased region" description="Polar residues" evidence="1">
    <location>
        <begin position="47"/>
        <end position="62"/>
    </location>
</feature>
<evidence type="ECO:0000256" key="1">
    <source>
        <dbReference type="SAM" id="MobiDB-lite"/>
    </source>
</evidence>
<evidence type="ECO:0000313" key="3">
    <source>
        <dbReference type="Proteomes" id="UP001148838"/>
    </source>
</evidence>
<dbReference type="PANTHER" id="PTHR47326:SF1">
    <property type="entry name" value="HTH PSQ-TYPE DOMAIN-CONTAINING PROTEIN"/>
    <property type="match status" value="1"/>
</dbReference>
<protein>
    <submittedName>
        <fullName evidence="2">Uncharacterized protein</fullName>
    </submittedName>
</protein>
<organism evidence="2 3">
    <name type="scientific">Periplaneta americana</name>
    <name type="common">American cockroach</name>
    <name type="synonym">Blatta americana</name>
    <dbReference type="NCBI Taxonomy" id="6978"/>
    <lineage>
        <taxon>Eukaryota</taxon>
        <taxon>Metazoa</taxon>
        <taxon>Ecdysozoa</taxon>
        <taxon>Arthropoda</taxon>
        <taxon>Hexapoda</taxon>
        <taxon>Insecta</taxon>
        <taxon>Pterygota</taxon>
        <taxon>Neoptera</taxon>
        <taxon>Polyneoptera</taxon>
        <taxon>Dictyoptera</taxon>
        <taxon>Blattodea</taxon>
        <taxon>Blattoidea</taxon>
        <taxon>Blattidae</taxon>
        <taxon>Blattinae</taxon>
        <taxon>Periplaneta</taxon>
    </lineage>
</organism>
<keyword evidence="3" id="KW-1185">Reference proteome</keyword>
<sequence>MDGWMDGWVGGWVGRHTKTHPNEILNTQLNFKTHTFLDSTLYHRNTPSQATEQVAPRPTTTSSEDDPQIGRNMSTRKPTEWPARSPDLTACDYWFLGYLKKKVYARKPQHIDMLKIAIEEEIHAIPMDMYHKSMNDFPKRCQLSLDVNGEQFEAIK</sequence>
<dbReference type="InterPro" id="IPR036397">
    <property type="entry name" value="RNaseH_sf"/>
</dbReference>
<dbReference type="Gene3D" id="3.30.420.10">
    <property type="entry name" value="Ribonuclease H-like superfamily/Ribonuclease H"/>
    <property type="match status" value="1"/>
</dbReference>
<comment type="caution">
    <text evidence="2">The sequence shown here is derived from an EMBL/GenBank/DDBJ whole genome shotgun (WGS) entry which is preliminary data.</text>
</comment>
<evidence type="ECO:0000313" key="2">
    <source>
        <dbReference type="EMBL" id="KAJ4447259.1"/>
    </source>
</evidence>
<proteinExistence type="predicted"/>
<name>A0ABQ8TNR7_PERAM</name>
<dbReference type="EMBL" id="JAJSOF020000005">
    <property type="protein sequence ID" value="KAJ4447259.1"/>
    <property type="molecule type" value="Genomic_DNA"/>
</dbReference>
<dbReference type="Proteomes" id="UP001148838">
    <property type="component" value="Unassembled WGS sequence"/>
</dbReference>
<feature type="region of interest" description="Disordered" evidence="1">
    <location>
        <begin position="47"/>
        <end position="82"/>
    </location>
</feature>
<accession>A0ABQ8TNR7</accession>
<dbReference type="PANTHER" id="PTHR47326">
    <property type="entry name" value="TRANSPOSABLE ELEMENT TC3 TRANSPOSASE-LIKE PROTEIN"/>
    <property type="match status" value="1"/>
</dbReference>